<dbReference type="PANTHER" id="PTHR47510">
    <property type="entry name" value="REVERSE TRANSCRIPTASE DOMAIN-CONTAINING PROTEIN"/>
    <property type="match status" value="1"/>
</dbReference>
<evidence type="ECO:0000313" key="1">
    <source>
        <dbReference type="EMBL" id="KAL0880693.1"/>
    </source>
</evidence>
<dbReference type="PANTHER" id="PTHR47510:SF3">
    <property type="entry name" value="ENDO_EXONUCLEASE_PHOSPHATASE DOMAIN-CONTAINING PROTEIN"/>
    <property type="match status" value="1"/>
</dbReference>
<name>A0ABR3HVV4_LOXSC</name>
<evidence type="ECO:0000313" key="2">
    <source>
        <dbReference type="Proteomes" id="UP001549920"/>
    </source>
</evidence>
<dbReference type="EMBL" id="JBEUOH010000012">
    <property type="protein sequence ID" value="KAL0880693.1"/>
    <property type="molecule type" value="Genomic_DNA"/>
</dbReference>
<comment type="caution">
    <text evidence="1">The sequence shown here is derived from an EMBL/GenBank/DDBJ whole genome shotgun (WGS) entry which is preliminary data.</text>
</comment>
<gene>
    <name evidence="1" type="ORF">ABMA27_001909</name>
</gene>
<reference evidence="1 2" key="1">
    <citation type="submission" date="2024-06" db="EMBL/GenBank/DDBJ databases">
        <title>A chromosome-level genome assembly of beet webworm, Loxostege sticticalis.</title>
        <authorList>
            <person name="Zhang Y."/>
        </authorList>
    </citation>
    <scope>NUCLEOTIDE SEQUENCE [LARGE SCALE GENOMIC DNA]</scope>
    <source>
        <strain evidence="1">AQ026</strain>
        <tissue evidence="1">Whole body</tissue>
    </source>
</reference>
<keyword evidence="2" id="KW-1185">Reference proteome</keyword>
<accession>A0ABR3HVV4</accession>
<sequence length="357" mass="41061">MNNHSFNLSIIESSFSDHKQLYLEIGKLAPEINKENRYTAINYEQLYKCMSETITNSNHDYCDLEESIIESLQRCKTEKNKKLNPPQKDWINKNIIDSINNRNRLWRETKVNPENEDLKRSFTEEQLKVKTMIKTSKEKYYHKLFYETSNQPKKMWELINTLAINKVKNNTVPPSIISDSGLISDGTEVCNQINSFFSSIGMELASKIPLKYHNDTSNILMFGNSYSHEITLNEFRPCSVEEVNLIIDNLDANASTGIDGISTKAIKCIKTLIARDLVNSINKCLKLGAFPDSLKFAKVSPIYKSGVKHNPSNYRPVSVLPVMSKIFERVLDKKIKTEIGCKLKLRDFMSKYCQKNC</sequence>
<organism evidence="1 2">
    <name type="scientific">Loxostege sticticalis</name>
    <name type="common">Beet webworm moth</name>
    <dbReference type="NCBI Taxonomy" id="481309"/>
    <lineage>
        <taxon>Eukaryota</taxon>
        <taxon>Metazoa</taxon>
        <taxon>Ecdysozoa</taxon>
        <taxon>Arthropoda</taxon>
        <taxon>Hexapoda</taxon>
        <taxon>Insecta</taxon>
        <taxon>Pterygota</taxon>
        <taxon>Neoptera</taxon>
        <taxon>Endopterygota</taxon>
        <taxon>Lepidoptera</taxon>
        <taxon>Glossata</taxon>
        <taxon>Ditrysia</taxon>
        <taxon>Pyraloidea</taxon>
        <taxon>Crambidae</taxon>
        <taxon>Pyraustinae</taxon>
        <taxon>Loxostege</taxon>
    </lineage>
</organism>
<protein>
    <recommendedName>
        <fullName evidence="3">Reverse transcriptase domain-containing protein</fullName>
    </recommendedName>
</protein>
<dbReference type="Proteomes" id="UP001549920">
    <property type="component" value="Unassembled WGS sequence"/>
</dbReference>
<evidence type="ECO:0008006" key="3">
    <source>
        <dbReference type="Google" id="ProtNLM"/>
    </source>
</evidence>
<proteinExistence type="predicted"/>